<proteinExistence type="predicted"/>
<evidence type="ECO:0000313" key="2">
    <source>
        <dbReference type="EMBL" id="TCO70406.1"/>
    </source>
</evidence>
<name>A0A4R2KIN6_9FIRM</name>
<sequence>MEKDKIKIRKFLSRFFRKRELLDDEDIFSLGFVNSLFAMQLVLFIEKEFGIQVDNNDMDLKNFSSINSISQLIQDKRVA</sequence>
<dbReference type="Gene3D" id="1.10.1200.10">
    <property type="entry name" value="ACP-like"/>
    <property type="match status" value="1"/>
</dbReference>
<keyword evidence="3" id="KW-1185">Reference proteome</keyword>
<protein>
    <submittedName>
        <fullName evidence="2">Phosphopantetheine binding protein</fullName>
    </submittedName>
</protein>
<dbReference type="InterPro" id="IPR036736">
    <property type="entry name" value="ACP-like_sf"/>
</dbReference>
<organism evidence="2 3">
    <name type="scientific">Marinisporobacter balticus</name>
    <dbReference type="NCBI Taxonomy" id="2018667"/>
    <lineage>
        <taxon>Bacteria</taxon>
        <taxon>Bacillati</taxon>
        <taxon>Bacillota</taxon>
        <taxon>Clostridia</taxon>
        <taxon>Peptostreptococcales</taxon>
        <taxon>Thermotaleaceae</taxon>
        <taxon>Marinisporobacter</taxon>
    </lineage>
</organism>
<comment type="caution">
    <text evidence="2">The sequence shown here is derived from an EMBL/GenBank/DDBJ whole genome shotgun (WGS) entry which is preliminary data.</text>
</comment>
<accession>A0A4R2KIN6</accession>
<dbReference type="RefSeq" id="WP_132247089.1">
    <property type="nucleotide sequence ID" value="NZ_SLWV01000026.1"/>
</dbReference>
<reference evidence="2 3" key="1">
    <citation type="submission" date="2019-03" db="EMBL/GenBank/DDBJ databases">
        <title>Genomic Encyclopedia of Type Strains, Phase IV (KMG-IV): sequencing the most valuable type-strain genomes for metagenomic binning, comparative biology and taxonomic classification.</title>
        <authorList>
            <person name="Goeker M."/>
        </authorList>
    </citation>
    <scope>NUCLEOTIDE SEQUENCE [LARGE SCALE GENOMIC DNA]</scope>
    <source>
        <strain evidence="2 3">DSM 102940</strain>
    </source>
</reference>
<dbReference type="Pfam" id="PF00550">
    <property type="entry name" value="PP-binding"/>
    <property type="match status" value="1"/>
</dbReference>
<dbReference type="Proteomes" id="UP000294919">
    <property type="component" value="Unassembled WGS sequence"/>
</dbReference>
<evidence type="ECO:0000313" key="3">
    <source>
        <dbReference type="Proteomes" id="UP000294919"/>
    </source>
</evidence>
<dbReference type="AlphaFoldDB" id="A0A4R2KIN6"/>
<feature type="domain" description="Carrier" evidence="1">
    <location>
        <begin position="1"/>
        <end position="77"/>
    </location>
</feature>
<dbReference type="InterPro" id="IPR009081">
    <property type="entry name" value="PP-bd_ACP"/>
</dbReference>
<evidence type="ECO:0000259" key="1">
    <source>
        <dbReference type="PROSITE" id="PS50075"/>
    </source>
</evidence>
<dbReference type="PROSITE" id="PS50075">
    <property type="entry name" value="CARRIER"/>
    <property type="match status" value="1"/>
</dbReference>
<dbReference type="EMBL" id="SLWV01000026">
    <property type="protein sequence ID" value="TCO70406.1"/>
    <property type="molecule type" value="Genomic_DNA"/>
</dbReference>
<dbReference type="SUPFAM" id="SSF47336">
    <property type="entry name" value="ACP-like"/>
    <property type="match status" value="1"/>
</dbReference>
<dbReference type="OrthoDB" id="677810at2"/>
<gene>
    <name evidence="2" type="ORF">EV214_12626</name>
</gene>